<dbReference type="EMBL" id="SRLO01000064">
    <property type="protein sequence ID" value="TNN79458.1"/>
    <property type="molecule type" value="Genomic_DNA"/>
</dbReference>
<protein>
    <submittedName>
        <fullName evidence="2">Uncharacterized protein</fullName>
    </submittedName>
</protein>
<accession>A0A4Z2IP65</accession>
<dbReference type="Proteomes" id="UP000314294">
    <property type="component" value="Unassembled WGS sequence"/>
</dbReference>
<name>A0A4Z2IP65_9TELE</name>
<keyword evidence="3" id="KW-1185">Reference proteome</keyword>
<feature type="region of interest" description="Disordered" evidence="1">
    <location>
        <begin position="1"/>
        <end position="20"/>
    </location>
</feature>
<gene>
    <name evidence="2" type="ORF">EYF80_010272</name>
</gene>
<reference evidence="2 3" key="1">
    <citation type="submission" date="2019-03" db="EMBL/GenBank/DDBJ databases">
        <title>First draft genome of Liparis tanakae, snailfish: a comprehensive survey of snailfish specific genes.</title>
        <authorList>
            <person name="Kim W."/>
            <person name="Song I."/>
            <person name="Jeong J.-H."/>
            <person name="Kim D."/>
            <person name="Kim S."/>
            <person name="Ryu S."/>
            <person name="Song J.Y."/>
            <person name="Lee S.K."/>
        </authorList>
    </citation>
    <scope>NUCLEOTIDE SEQUENCE [LARGE SCALE GENOMIC DNA]</scope>
    <source>
        <tissue evidence="2">Muscle</tissue>
    </source>
</reference>
<feature type="compositionally biased region" description="Basic and acidic residues" evidence="1">
    <location>
        <begin position="1"/>
        <end position="16"/>
    </location>
</feature>
<evidence type="ECO:0000256" key="1">
    <source>
        <dbReference type="SAM" id="MobiDB-lite"/>
    </source>
</evidence>
<evidence type="ECO:0000313" key="2">
    <source>
        <dbReference type="EMBL" id="TNN79458.1"/>
    </source>
</evidence>
<evidence type="ECO:0000313" key="3">
    <source>
        <dbReference type="Proteomes" id="UP000314294"/>
    </source>
</evidence>
<proteinExistence type="predicted"/>
<sequence>MDRFYEKTQRKEHETKSTTQPVQPAICPAALIKHVELCSHTRKCCHSKVPSVEAEVIAGVPTTNMSGMLAKPGMSLTVIFFCQDCKCSLGIFKQHLHPTYLQAPNYHRPGWRGLMSNNISLDLNRLSKWVCVWGPCTFNPMTTILGRPCFRLTMPTTHWGHGLVKHHPLSTLWPPRKAKIVVVSHCVQGEGEESSLAIIGIGTDNTRRITLMRGFQGATHRIWHFRHIPQCLKMSVILSEPVNLPPSSGPFFAKWNTKHNESTRYVAYSTCFVIKDLHIPAADDLKSGSKPLPDERRLHSKVAVIMSIQHFRPPMQGKRLKGCTPVMRAIVLQWELPIVLKALVSPPGSRWSGRGHRRVTRNDTNEVMNCFVRRRTLLAFSRGALGAQRSREHLTDRVSP</sequence>
<dbReference type="AlphaFoldDB" id="A0A4Z2IP65"/>
<organism evidence="2 3">
    <name type="scientific">Liparis tanakae</name>
    <name type="common">Tanaka's snailfish</name>
    <dbReference type="NCBI Taxonomy" id="230148"/>
    <lineage>
        <taxon>Eukaryota</taxon>
        <taxon>Metazoa</taxon>
        <taxon>Chordata</taxon>
        <taxon>Craniata</taxon>
        <taxon>Vertebrata</taxon>
        <taxon>Euteleostomi</taxon>
        <taxon>Actinopterygii</taxon>
        <taxon>Neopterygii</taxon>
        <taxon>Teleostei</taxon>
        <taxon>Neoteleostei</taxon>
        <taxon>Acanthomorphata</taxon>
        <taxon>Eupercaria</taxon>
        <taxon>Perciformes</taxon>
        <taxon>Cottioidei</taxon>
        <taxon>Cottales</taxon>
        <taxon>Liparidae</taxon>
        <taxon>Liparis</taxon>
    </lineage>
</organism>
<comment type="caution">
    <text evidence="2">The sequence shown here is derived from an EMBL/GenBank/DDBJ whole genome shotgun (WGS) entry which is preliminary data.</text>
</comment>